<feature type="transmembrane region" description="Helical" evidence="8">
    <location>
        <begin position="76"/>
        <end position="98"/>
    </location>
</feature>
<dbReference type="GO" id="GO:0005886">
    <property type="term" value="C:plasma membrane"/>
    <property type="evidence" value="ECO:0007669"/>
    <property type="project" value="UniProtKB-SubCell"/>
</dbReference>
<evidence type="ECO:0000313" key="11">
    <source>
        <dbReference type="Proteomes" id="UP000321436"/>
    </source>
</evidence>
<dbReference type="PANTHER" id="PTHR33908">
    <property type="entry name" value="MANNOSYLTRANSFERASE YKCB-RELATED"/>
    <property type="match status" value="1"/>
</dbReference>
<dbReference type="InterPro" id="IPR050297">
    <property type="entry name" value="LipidA_mod_glycosyltrf_83"/>
</dbReference>
<dbReference type="Proteomes" id="UP000321436">
    <property type="component" value="Unassembled WGS sequence"/>
</dbReference>
<keyword evidence="2" id="KW-1003">Cell membrane</keyword>
<dbReference type="RefSeq" id="WP_146859794.1">
    <property type="nucleotide sequence ID" value="NZ_BKAU01000001.1"/>
</dbReference>
<keyword evidence="7 8" id="KW-0472">Membrane</keyword>
<dbReference type="InterPro" id="IPR038731">
    <property type="entry name" value="RgtA/B/C-like"/>
</dbReference>
<evidence type="ECO:0000256" key="3">
    <source>
        <dbReference type="ARBA" id="ARBA00022676"/>
    </source>
</evidence>
<organism evidence="10 11">
    <name type="scientific">Chitinophaga cymbidii</name>
    <dbReference type="NCBI Taxonomy" id="1096750"/>
    <lineage>
        <taxon>Bacteria</taxon>
        <taxon>Pseudomonadati</taxon>
        <taxon>Bacteroidota</taxon>
        <taxon>Chitinophagia</taxon>
        <taxon>Chitinophagales</taxon>
        <taxon>Chitinophagaceae</taxon>
        <taxon>Chitinophaga</taxon>
    </lineage>
</organism>
<keyword evidence="11" id="KW-1185">Reference proteome</keyword>
<feature type="transmembrane region" description="Helical" evidence="8">
    <location>
        <begin position="155"/>
        <end position="186"/>
    </location>
</feature>
<evidence type="ECO:0000256" key="8">
    <source>
        <dbReference type="SAM" id="Phobius"/>
    </source>
</evidence>
<dbReference type="Pfam" id="PF13231">
    <property type="entry name" value="PMT_2"/>
    <property type="match status" value="1"/>
</dbReference>
<sequence>MNIAGLSAWLKENKLIAAALFIILALRIIFIGAMGLMPQDAYYSFYGEHPALSYYDHPPAIAWLLKAFTTLFGKKVFAIKLADTVVTGLTMVCFYRLSLLFLSRHNTQKALLLLFPTLMITILSLVSTPDVPLMLCWALTLICLYKAVFEERKIYWIWAGVMMGLAFDSKYTAVFLPFGLLLFLLFSARHRKWLWSPWPWIGVVMLLLVSSPVIIWNLQHNMASFKFQSTGRTGGIEVRPLDFLGVVGHQAAILLPVLFFGLLVMLYKTVRKYRLRIAAVPPKKLFLLCFFLPMFLGFFVISPIYWVKLNWMMPAYISGIIWVSVYFSYKYIRWQQIVAVIVHLAMAVELLFYPVPVNSDDVWMGWGDMAKSVKTLRAQYPDDFLFSADSYKTSAVLNFYFDEMVYGQNILEKSALQFDYVGTDLDALAGKNALFINSTPEVGDEKDEKAFVATLKEYFTEVHPLPPVICKRGGKVVRKFLVYRCLNYHPDGIE</sequence>
<feature type="transmembrane region" description="Helical" evidence="8">
    <location>
        <begin position="311"/>
        <end position="329"/>
    </location>
</feature>
<feature type="transmembrane region" description="Helical" evidence="8">
    <location>
        <begin position="336"/>
        <end position="355"/>
    </location>
</feature>
<feature type="transmembrane region" description="Helical" evidence="8">
    <location>
        <begin position="15"/>
        <end position="36"/>
    </location>
</feature>
<proteinExistence type="predicted"/>
<dbReference type="PANTHER" id="PTHR33908:SF11">
    <property type="entry name" value="MEMBRANE PROTEIN"/>
    <property type="match status" value="1"/>
</dbReference>
<keyword evidence="5 8" id="KW-0812">Transmembrane</keyword>
<feature type="transmembrane region" description="Helical" evidence="8">
    <location>
        <begin position="243"/>
        <end position="264"/>
    </location>
</feature>
<evidence type="ECO:0000256" key="5">
    <source>
        <dbReference type="ARBA" id="ARBA00022692"/>
    </source>
</evidence>
<evidence type="ECO:0000256" key="4">
    <source>
        <dbReference type="ARBA" id="ARBA00022679"/>
    </source>
</evidence>
<protein>
    <submittedName>
        <fullName evidence="10">Glycosyl transferase</fullName>
    </submittedName>
</protein>
<feature type="transmembrane region" description="Helical" evidence="8">
    <location>
        <begin position="285"/>
        <end position="305"/>
    </location>
</feature>
<dbReference type="GO" id="GO:0009103">
    <property type="term" value="P:lipopolysaccharide biosynthetic process"/>
    <property type="evidence" value="ECO:0007669"/>
    <property type="project" value="UniProtKB-ARBA"/>
</dbReference>
<feature type="transmembrane region" description="Helical" evidence="8">
    <location>
        <begin position="110"/>
        <end position="126"/>
    </location>
</feature>
<keyword evidence="3" id="KW-0328">Glycosyltransferase</keyword>
<feature type="transmembrane region" description="Helical" evidence="8">
    <location>
        <begin position="198"/>
        <end position="218"/>
    </location>
</feature>
<keyword evidence="4 10" id="KW-0808">Transferase</keyword>
<gene>
    <name evidence="10" type="ORF">CCY01nite_17570</name>
</gene>
<dbReference type="EMBL" id="BKAU01000001">
    <property type="protein sequence ID" value="GEP95497.1"/>
    <property type="molecule type" value="Genomic_DNA"/>
</dbReference>
<dbReference type="OrthoDB" id="9813729at2"/>
<evidence type="ECO:0000313" key="10">
    <source>
        <dbReference type="EMBL" id="GEP95497.1"/>
    </source>
</evidence>
<reference evidence="10 11" key="1">
    <citation type="submission" date="2019-07" db="EMBL/GenBank/DDBJ databases">
        <title>Whole genome shotgun sequence of Chitinophaga cymbidii NBRC 109752.</title>
        <authorList>
            <person name="Hosoyama A."/>
            <person name="Uohara A."/>
            <person name="Ohji S."/>
            <person name="Ichikawa N."/>
        </authorList>
    </citation>
    <scope>NUCLEOTIDE SEQUENCE [LARGE SCALE GENOMIC DNA]</scope>
    <source>
        <strain evidence="10 11">NBRC 109752</strain>
    </source>
</reference>
<comment type="caution">
    <text evidence="10">The sequence shown here is derived from an EMBL/GenBank/DDBJ whole genome shotgun (WGS) entry which is preliminary data.</text>
</comment>
<name>A0A512RII1_9BACT</name>
<dbReference type="AlphaFoldDB" id="A0A512RII1"/>
<evidence type="ECO:0000256" key="1">
    <source>
        <dbReference type="ARBA" id="ARBA00004651"/>
    </source>
</evidence>
<dbReference type="GO" id="GO:0016763">
    <property type="term" value="F:pentosyltransferase activity"/>
    <property type="evidence" value="ECO:0007669"/>
    <property type="project" value="TreeGrafter"/>
</dbReference>
<evidence type="ECO:0000256" key="2">
    <source>
        <dbReference type="ARBA" id="ARBA00022475"/>
    </source>
</evidence>
<feature type="domain" description="Glycosyltransferase RgtA/B/C/D-like" evidence="9">
    <location>
        <begin position="56"/>
        <end position="216"/>
    </location>
</feature>
<evidence type="ECO:0000259" key="9">
    <source>
        <dbReference type="Pfam" id="PF13231"/>
    </source>
</evidence>
<comment type="subcellular location">
    <subcellularLocation>
        <location evidence="1">Cell membrane</location>
        <topology evidence="1">Multi-pass membrane protein</topology>
    </subcellularLocation>
</comment>
<accession>A0A512RII1</accession>
<evidence type="ECO:0000256" key="7">
    <source>
        <dbReference type="ARBA" id="ARBA00023136"/>
    </source>
</evidence>
<keyword evidence="6 8" id="KW-1133">Transmembrane helix</keyword>
<evidence type="ECO:0000256" key="6">
    <source>
        <dbReference type="ARBA" id="ARBA00022989"/>
    </source>
</evidence>